<comment type="caution">
    <text evidence="3">The sequence shown here is derived from an EMBL/GenBank/DDBJ whole genome shotgun (WGS) entry which is preliminary data.</text>
</comment>
<protein>
    <recommendedName>
        <fullName evidence="5">Secreted protein</fullName>
    </recommendedName>
</protein>
<reference evidence="3 4" key="1">
    <citation type="submission" date="2021-05" db="EMBL/GenBank/DDBJ databases">
        <title>Genome Assembly of Synthetic Allotetraploid Brassica napus Reveals Homoeologous Exchanges between Subgenomes.</title>
        <authorList>
            <person name="Davis J.T."/>
        </authorList>
    </citation>
    <scope>NUCLEOTIDE SEQUENCE [LARGE SCALE GENOMIC DNA]</scope>
    <source>
        <strain evidence="4">cv. Da-Ae</strain>
        <tissue evidence="3">Seedling</tissue>
    </source>
</reference>
<sequence>DQGIIFNLVIVMTTSAMGRNCVVLSLAMCLVLSSFHDVSCQVTDINISEELERQSITKESEEESSWEQRTTISSSLSEETKTEVVSGQSSSMMDEINREIEAHLGGKQPRADHVTRIGVSMDAIENDSERRKQLEEIEQQIKGAESETYQTKYGRMDEKEYCNTYNGGSRIFGSLGISQSSGAWRCVNHDRNGVNEEEDASIIIPKAQNQRPPVS</sequence>
<feature type="non-terminal residue" evidence="3">
    <location>
        <position position="1"/>
    </location>
</feature>
<gene>
    <name evidence="3" type="ORF">HID58_053874</name>
</gene>
<name>A0ABQ8AHF9_BRANA</name>
<evidence type="ECO:0000313" key="3">
    <source>
        <dbReference type="EMBL" id="KAH0891445.1"/>
    </source>
</evidence>
<evidence type="ECO:0008006" key="5">
    <source>
        <dbReference type="Google" id="ProtNLM"/>
    </source>
</evidence>
<accession>A0ABQ8AHF9</accession>
<feature type="chain" id="PRO_5045788756" description="Secreted protein" evidence="2">
    <location>
        <begin position="41"/>
        <end position="215"/>
    </location>
</feature>
<feature type="region of interest" description="Disordered" evidence="1">
    <location>
        <begin position="54"/>
        <end position="93"/>
    </location>
</feature>
<evidence type="ECO:0000256" key="1">
    <source>
        <dbReference type="SAM" id="MobiDB-lite"/>
    </source>
</evidence>
<dbReference type="Proteomes" id="UP000824890">
    <property type="component" value="Unassembled WGS sequence"/>
</dbReference>
<evidence type="ECO:0000313" key="4">
    <source>
        <dbReference type="Proteomes" id="UP000824890"/>
    </source>
</evidence>
<feature type="signal peptide" evidence="2">
    <location>
        <begin position="1"/>
        <end position="40"/>
    </location>
</feature>
<keyword evidence="4" id="KW-1185">Reference proteome</keyword>
<keyword evidence="2" id="KW-0732">Signal</keyword>
<feature type="compositionally biased region" description="Polar residues" evidence="1">
    <location>
        <begin position="67"/>
        <end position="92"/>
    </location>
</feature>
<organism evidence="3 4">
    <name type="scientific">Brassica napus</name>
    <name type="common">Rape</name>
    <dbReference type="NCBI Taxonomy" id="3708"/>
    <lineage>
        <taxon>Eukaryota</taxon>
        <taxon>Viridiplantae</taxon>
        <taxon>Streptophyta</taxon>
        <taxon>Embryophyta</taxon>
        <taxon>Tracheophyta</taxon>
        <taxon>Spermatophyta</taxon>
        <taxon>Magnoliopsida</taxon>
        <taxon>eudicotyledons</taxon>
        <taxon>Gunneridae</taxon>
        <taxon>Pentapetalae</taxon>
        <taxon>rosids</taxon>
        <taxon>malvids</taxon>
        <taxon>Brassicales</taxon>
        <taxon>Brassicaceae</taxon>
        <taxon>Brassiceae</taxon>
        <taxon>Brassica</taxon>
    </lineage>
</organism>
<proteinExistence type="predicted"/>
<dbReference type="EMBL" id="JAGKQM010000013">
    <property type="protein sequence ID" value="KAH0891445.1"/>
    <property type="molecule type" value="Genomic_DNA"/>
</dbReference>
<evidence type="ECO:0000256" key="2">
    <source>
        <dbReference type="SAM" id="SignalP"/>
    </source>
</evidence>